<evidence type="ECO:0000313" key="2">
    <source>
        <dbReference type="EMBL" id="KAD5961965.1"/>
    </source>
</evidence>
<sequence length="434" mass="49494">MTWKLRSVTLDECVRDIEKELTPIKDTWYTQGVSIVSDEWSNVKHNPLINVLAVNSRGAMFMYSEDFLGMEKTGVVIAKFLIGAIEMIGPSNVLSVVTDNAANCKAAGKEIEKVYRHIFWSPSCVHTLNFIFKDLANQFFWLFNNYKKGKVIFRENSKLELLKVAKTHFASHYILLRRLLDCREALAATIVINSWRDWVKSGDENTRIVGTKVSDTIKDDLFWEDVEKIYEKMDNMVGEIKDVMARNKFSTYLPEVERILLARWEKMTIPLHCLGFAFTPRFYYKYYLAKLVLGGTIRKAPNKDKDVMNGVIDSFKKNAQNEDDDAMLREQFATFHMKKGLFSRAATQAKADAVIMDSIDWWGNIPMPVQPMKSIASVAISEAPLLTLSESQLDWFAPLIHPLGSPSSAFFYSLDSSSTIALLSASITCLWFSF</sequence>
<gene>
    <name evidence="2" type="ORF">E3N88_13438</name>
</gene>
<protein>
    <recommendedName>
        <fullName evidence="1">DUF659 domain-containing protein</fullName>
    </recommendedName>
</protein>
<dbReference type="EMBL" id="SZYD01000006">
    <property type="protein sequence ID" value="KAD5961965.1"/>
    <property type="molecule type" value="Genomic_DNA"/>
</dbReference>
<evidence type="ECO:0000259" key="1">
    <source>
        <dbReference type="Pfam" id="PF04937"/>
    </source>
</evidence>
<dbReference type="OrthoDB" id="1937290at2759"/>
<dbReference type="InterPro" id="IPR012337">
    <property type="entry name" value="RNaseH-like_sf"/>
</dbReference>
<proteinExistence type="predicted"/>
<comment type="caution">
    <text evidence="2">The sequence shown here is derived from an EMBL/GenBank/DDBJ whole genome shotgun (WGS) entry which is preliminary data.</text>
</comment>
<accession>A0A5N6P9Q6</accession>
<evidence type="ECO:0000313" key="3">
    <source>
        <dbReference type="Proteomes" id="UP000326396"/>
    </source>
</evidence>
<reference evidence="2 3" key="1">
    <citation type="submission" date="2019-05" db="EMBL/GenBank/DDBJ databases">
        <title>Mikania micrantha, genome provides insights into the molecular mechanism of rapid growth.</title>
        <authorList>
            <person name="Liu B."/>
        </authorList>
    </citation>
    <scope>NUCLEOTIDE SEQUENCE [LARGE SCALE GENOMIC DNA]</scope>
    <source>
        <strain evidence="2">NLD-2019</strain>
        <tissue evidence="2">Leaf</tissue>
    </source>
</reference>
<dbReference type="SUPFAM" id="SSF53098">
    <property type="entry name" value="Ribonuclease H-like"/>
    <property type="match status" value="1"/>
</dbReference>
<dbReference type="PANTHER" id="PTHR32166:SF123">
    <property type="entry name" value="BED-TYPE DOMAIN-CONTAINING PROTEIN"/>
    <property type="match status" value="1"/>
</dbReference>
<dbReference type="PANTHER" id="PTHR32166">
    <property type="entry name" value="OSJNBA0013A04.12 PROTEIN"/>
    <property type="match status" value="1"/>
</dbReference>
<dbReference type="AlphaFoldDB" id="A0A5N6P9Q6"/>
<organism evidence="2 3">
    <name type="scientific">Mikania micrantha</name>
    <name type="common">bitter vine</name>
    <dbReference type="NCBI Taxonomy" id="192012"/>
    <lineage>
        <taxon>Eukaryota</taxon>
        <taxon>Viridiplantae</taxon>
        <taxon>Streptophyta</taxon>
        <taxon>Embryophyta</taxon>
        <taxon>Tracheophyta</taxon>
        <taxon>Spermatophyta</taxon>
        <taxon>Magnoliopsida</taxon>
        <taxon>eudicotyledons</taxon>
        <taxon>Gunneridae</taxon>
        <taxon>Pentapetalae</taxon>
        <taxon>asterids</taxon>
        <taxon>campanulids</taxon>
        <taxon>Asterales</taxon>
        <taxon>Asteraceae</taxon>
        <taxon>Asteroideae</taxon>
        <taxon>Heliantheae alliance</taxon>
        <taxon>Eupatorieae</taxon>
        <taxon>Mikania</taxon>
    </lineage>
</organism>
<dbReference type="Proteomes" id="UP000326396">
    <property type="component" value="Linkage Group LG14"/>
</dbReference>
<dbReference type="Pfam" id="PF04937">
    <property type="entry name" value="DUF659"/>
    <property type="match status" value="1"/>
</dbReference>
<name>A0A5N6P9Q6_9ASTR</name>
<feature type="domain" description="DUF659" evidence="1">
    <location>
        <begin position="4"/>
        <end position="137"/>
    </location>
</feature>
<dbReference type="InterPro" id="IPR007021">
    <property type="entry name" value="DUF659"/>
</dbReference>
<keyword evidence="3" id="KW-1185">Reference proteome</keyword>